<keyword evidence="4" id="KW-0067">ATP-binding</keyword>
<dbReference type="InterPro" id="IPR032284">
    <property type="entry name" value="RecQ_Zn-bd"/>
</dbReference>
<feature type="domain" description="Helicase ATP-binding" evidence="11">
    <location>
        <begin position="1314"/>
        <end position="1481"/>
    </location>
</feature>
<dbReference type="InterPro" id="IPR014001">
    <property type="entry name" value="Helicase_ATP-bd"/>
</dbReference>
<dbReference type="PROSITE" id="PS51194">
    <property type="entry name" value="HELICASE_CTER"/>
    <property type="match status" value="1"/>
</dbReference>
<dbReference type="HOGENOM" id="CLU_001429_0_0_1"/>
<accession>A0A0E0QCU6</accession>
<dbReference type="Proteomes" id="UP000008022">
    <property type="component" value="Unassembled WGS sequence"/>
</dbReference>
<reference evidence="14" key="1">
    <citation type="submission" date="2013-06" db="EMBL/GenBank/DDBJ databases">
        <authorList>
            <person name="Zhao Q."/>
        </authorList>
    </citation>
    <scope>NUCLEOTIDE SEQUENCE</scope>
    <source>
        <strain evidence="14">cv. W1943</strain>
    </source>
</reference>
<feature type="region of interest" description="Disordered" evidence="9">
    <location>
        <begin position="2030"/>
        <end position="2049"/>
    </location>
</feature>
<dbReference type="EnsemblPlants" id="ORUFI07G27530.1">
    <property type="protein sequence ID" value="ORUFI07G27530.1"/>
    <property type="gene ID" value="ORUFI07G27530"/>
</dbReference>
<feature type="domain" description="HRDC" evidence="10">
    <location>
        <begin position="1836"/>
        <end position="1916"/>
    </location>
</feature>
<dbReference type="InterPro" id="IPR010997">
    <property type="entry name" value="HRDC-like_sf"/>
</dbReference>
<feature type="compositionally biased region" description="Polar residues" evidence="9">
    <location>
        <begin position="2030"/>
        <end position="2046"/>
    </location>
</feature>
<evidence type="ECO:0000256" key="9">
    <source>
        <dbReference type="SAM" id="MobiDB-lite"/>
    </source>
</evidence>
<dbReference type="Gene3D" id="1.10.10.10">
    <property type="entry name" value="Winged helix-like DNA-binding domain superfamily/Winged helix DNA-binding domain"/>
    <property type="match status" value="1"/>
</dbReference>
<name>A0A0E0QCU6_ORYRU</name>
<dbReference type="SMART" id="SM00341">
    <property type="entry name" value="HRDC"/>
    <property type="match status" value="1"/>
</dbReference>
<feature type="domain" description="Helicase C-terminal" evidence="12">
    <location>
        <begin position="1476"/>
        <end position="1642"/>
    </location>
</feature>
<evidence type="ECO:0000256" key="7">
    <source>
        <dbReference type="ARBA" id="ARBA00034617"/>
    </source>
</evidence>
<dbReference type="Pfam" id="PF00271">
    <property type="entry name" value="Helicase_C"/>
    <property type="match status" value="1"/>
</dbReference>
<comment type="catalytic activity">
    <reaction evidence="7">
        <text>Couples ATP hydrolysis with the unwinding of duplex DNA by translocating in the 3'-5' direction.</text>
        <dbReference type="EC" id="5.6.2.4"/>
    </reaction>
</comment>
<dbReference type="SUPFAM" id="SSF47819">
    <property type="entry name" value="HRDC-like"/>
    <property type="match status" value="1"/>
</dbReference>
<evidence type="ECO:0000256" key="2">
    <source>
        <dbReference type="ARBA" id="ARBA00005446"/>
    </source>
</evidence>
<dbReference type="GO" id="GO:0006310">
    <property type="term" value="P:DNA recombination"/>
    <property type="evidence" value="ECO:0007669"/>
    <property type="project" value="InterPro"/>
</dbReference>
<evidence type="ECO:0000313" key="14">
    <source>
        <dbReference type="Proteomes" id="UP000008022"/>
    </source>
</evidence>
<proteinExistence type="inferred from homology"/>
<dbReference type="InterPro" id="IPR027417">
    <property type="entry name" value="P-loop_NTPase"/>
</dbReference>
<dbReference type="Pfam" id="PF16124">
    <property type="entry name" value="RecQ_Zn_bind"/>
    <property type="match status" value="1"/>
</dbReference>
<keyword evidence="3" id="KW-0547">Nucleotide-binding</keyword>
<dbReference type="EC" id="5.6.2.4" evidence="8"/>
<dbReference type="GO" id="GO:0003677">
    <property type="term" value="F:DNA binding"/>
    <property type="evidence" value="ECO:0007669"/>
    <property type="project" value="UniProtKB-KW"/>
</dbReference>
<evidence type="ECO:0000256" key="1">
    <source>
        <dbReference type="ARBA" id="ARBA00001947"/>
    </source>
</evidence>
<dbReference type="InterPro" id="IPR036388">
    <property type="entry name" value="WH-like_DNA-bd_sf"/>
</dbReference>
<dbReference type="FunFam" id="1.10.10.10:FF:000513">
    <property type="entry name" value="ATP-dependent DNA helicase"/>
    <property type="match status" value="1"/>
</dbReference>
<comment type="similarity">
    <text evidence="2">Belongs to the helicase family. RecQ subfamily.</text>
</comment>
<keyword evidence="5" id="KW-0238">DNA-binding</keyword>
<dbReference type="CDD" id="cd17920">
    <property type="entry name" value="DEXHc_RecQ"/>
    <property type="match status" value="1"/>
</dbReference>
<dbReference type="FunFam" id="3.40.50.300:FF:001450">
    <property type="entry name" value="ATP-dependent DNA helicase"/>
    <property type="match status" value="1"/>
</dbReference>
<dbReference type="PANTHER" id="PTHR33739">
    <property type="entry name" value="OS07G0681500 PROTEIN"/>
    <property type="match status" value="1"/>
</dbReference>
<evidence type="ECO:0000259" key="12">
    <source>
        <dbReference type="PROSITE" id="PS51194"/>
    </source>
</evidence>
<dbReference type="Gramene" id="ORUFI07G27530.1">
    <property type="protein sequence ID" value="ORUFI07G27530.1"/>
    <property type="gene ID" value="ORUFI07G27530"/>
</dbReference>
<dbReference type="GO" id="GO:0016592">
    <property type="term" value="C:mediator complex"/>
    <property type="evidence" value="ECO:0007669"/>
    <property type="project" value="InterPro"/>
</dbReference>
<keyword evidence="6" id="KW-0413">Isomerase</keyword>
<evidence type="ECO:0000256" key="5">
    <source>
        <dbReference type="ARBA" id="ARBA00023125"/>
    </source>
</evidence>
<dbReference type="PANTHER" id="PTHR33739:SF3">
    <property type="entry name" value="OS07G0681500 PROTEIN"/>
    <property type="match status" value="1"/>
</dbReference>
<comment type="cofactor">
    <cofactor evidence="1">
        <name>Zn(2+)</name>
        <dbReference type="ChEBI" id="CHEBI:29105"/>
    </cofactor>
</comment>
<dbReference type="InterPro" id="IPR001650">
    <property type="entry name" value="Helicase_C-like"/>
</dbReference>
<evidence type="ECO:0000256" key="4">
    <source>
        <dbReference type="ARBA" id="ARBA00022840"/>
    </source>
</evidence>
<evidence type="ECO:0000259" key="10">
    <source>
        <dbReference type="PROSITE" id="PS50967"/>
    </source>
</evidence>
<keyword evidence="14" id="KW-1185">Reference proteome</keyword>
<dbReference type="GO" id="GO:0005524">
    <property type="term" value="F:ATP binding"/>
    <property type="evidence" value="ECO:0007669"/>
    <property type="project" value="UniProtKB-KW"/>
</dbReference>
<dbReference type="GO" id="GO:2000762">
    <property type="term" value="P:regulation of phenylpropanoid metabolic process"/>
    <property type="evidence" value="ECO:0007669"/>
    <property type="project" value="InterPro"/>
</dbReference>
<evidence type="ECO:0000313" key="13">
    <source>
        <dbReference type="EnsemblPlants" id="ORUFI07G27530.1"/>
    </source>
</evidence>
<dbReference type="GO" id="GO:0006281">
    <property type="term" value="P:DNA repair"/>
    <property type="evidence" value="ECO:0007669"/>
    <property type="project" value="InterPro"/>
</dbReference>
<dbReference type="SUPFAM" id="SSF46785">
    <property type="entry name" value="Winged helix' DNA-binding domain"/>
    <property type="match status" value="1"/>
</dbReference>
<dbReference type="SMART" id="SM00956">
    <property type="entry name" value="RQC"/>
    <property type="match status" value="1"/>
</dbReference>
<dbReference type="FunFam" id="1.10.150.80:FF:000011">
    <property type="entry name" value="ATP-dependent DNA helicase"/>
    <property type="match status" value="1"/>
</dbReference>
<dbReference type="InterPro" id="IPR044876">
    <property type="entry name" value="HRDC_dom_sf"/>
</dbReference>
<dbReference type="SMART" id="SM00490">
    <property type="entry name" value="HELICc"/>
    <property type="match status" value="1"/>
</dbReference>
<dbReference type="InterPro" id="IPR004589">
    <property type="entry name" value="DNA_helicase_ATP-dep_RecQ"/>
</dbReference>
<evidence type="ECO:0000256" key="8">
    <source>
        <dbReference type="ARBA" id="ARBA00034808"/>
    </source>
</evidence>
<dbReference type="InterPro" id="IPR036390">
    <property type="entry name" value="WH_DNA-bd_sf"/>
</dbReference>
<dbReference type="SMART" id="SM00487">
    <property type="entry name" value="DEXDc"/>
    <property type="match status" value="1"/>
</dbReference>
<dbReference type="OMA" id="RFCEEVT"/>
<dbReference type="InterPro" id="IPR011545">
    <property type="entry name" value="DEAD/DEAH_box_helicase_dom"/>
</dbReference>
<reference evidence="13" key="2">
    <citation type="submission" date="2015-06" db="UniProtKB">
        <authorList>
            <consortium name="EnsemblPlants"/>
        </authorList>
    </citation>
    <scope>IDENTIFICATION</scope>
</reference>
<dbReference type="Pfam" id="PF00570">
    <property type="entry name" value="HRDC"/>
    <property type="match status" value="1"/>
</dbReference>
<dbReference type="InterPro" id="IPR039638">
    <property type="entry name" value="MED33A/B"/>
</dbReference>
<evidence type="ECO:0000256" key="3">
    <source>
        <dbReference type="ARBA" id="ARBA00022741"/>
    </source>
</evidence>
<feature type="compositionally biased region" description="Low complexity" evidence="9">
    <location>
        <begin position="782"/>
        <end position="802"/>
    </location>
</feature>
<evidence type="ECO:0000259" key="11">
    <source>
        <dbReference type="PROSITE" id="PS51192"/>
    </source>
</evidence>
<dbReference type="Pfam" id="PF00270">
    <property type="entry name" value="DEAD"/>
    <property type="match status" value="1"/>
</dbReference>
<dbReference type="Gene3D" id="3.40.50.300">
    <property type="entry name" value="P-loop containing nucleotide triphosphate hydrolases"/>
    <property type="match status" value="2"/>
</dbReference>
<dbReference type="eggNOG" id="KOG0351">
    <property type="taxonomic scope" value="Eukaryota"/>
</dbReference>
<dbReference type="Pfam" id="PF09382">
    <property type="entry name" value="RQC"/>
    <property type="match status" value="1"/>
</dbReference>
<dbReference type="InterPro" id="IPR018982">
    <property type="entry name" value="RQC_domain"/>
</dbReference>
<dbReference type="SUPFAM" id="SSF52540">
    <property type="entry name" value="P-loop containing nucleoside triphosphate hydrolases"/>
    <property type="match status" value="1"/>
</dbReference>
<dbReference type="InterPro" id="IPR002121">
    <property type="entry name" value="HRDC_dom"/>
</dbReference>
<evidence type="ECO:0000256" key="6">
    <source>
        <dbReference type="ARBA" id="ARBA00023235"/>
    </source>
</evidence>
<dbReference type="GO" id="GO:0043138">
    <property type="term" value="F:3'-5' DNA helicase activity"/>
    <property type="evidence" value="ECO:0007669"/>
    <property type="project" value="UniProtKB-EC"/>
</dbReference>
<dbReference type="NCBIfam" id="TIGR00614">
    <property type="entry name" value="recQ_fam"/>
    <property type="match status" value="1"/>
</dbReference>
<feature type="region of interest" description="Disordered" evidence="9">
    <location>
        <begin position="782"/>
        <end position="805"/>
    </location>
</feature>
<protein>
    <recommendedName>
        <fullName evidence="8">DNA 3'-5' helicase</fullName>
        <ecNumber evidence="8">5.6.2.4</ecNumber>
    </recommendedName>
</protein>
<sequence length="2149" mass="235107">MVPAGGGGGELERRVMAALKASEARGDQPLVWAVEVARVVAGEGAGLPSADLAGILVSNLCFAHNSPSLWKLVGHAVASRLLCPLHVLALLTPRVLPQRRAQPEAYRLYLELLRSNVTSSFLSMEAGPNRDKITKSINDALQLSKIYGFSGIDNGHVIIFFMMFVITKLIDCTLEDCGFPSGLTEEQGSIYAIEGPQDMDLDVKGVSTEKQNEHRAQLRRKNTVMALDVLIMMVADRKIQSFLRLIFLNMVSNTAYQPNNKRLLGVLGNMKYGGSMLGQFTGAGRAACWVIFDIYVENAIDGKHLSAISAIEVLKEMTKTLQAINEASWQETFKALWISALRLVQRAREPLEGPIPHLDSRLCMLLALIPLSIGAILKEETDVHGAQGSKSLPKTSGLVSSLQDLIQYSGLLVPPSSVVNAANAAASKAAAFKANYKSGGGNPGMMGQNDSSTKTVGNMLHLIVEACISRNLIDTSSYLWPGYVVSSGHLKDATLPQESPWLNFMQGAPLSGPLIDALIATPASSTTELDRLYHIALNGSEEEKSAAAKILCGASFVCGWNIQEYVVRMVVKLLSPPLPSNSSTQGSMSHYLAQMSTLNALLLGISYGDAIHIISLYGMVPDVAAALMPICEVFGSIPPPSNHKPAIIGEISVYSVFSCAFLCLLRLWKFYKPPQEYCLAGRGGSVRLELTLDYLLLMRNNHIDFANSSASSRNSSNNIGPLNEVPAQPLYIDSFPKLRAWYFQNQACIASTLSGLCNKNPVHQVANKILSMICRKMNKPVVSSGNLSSTSSSSVSGSSVSTPDDYQRPTVPAWEFLEAVPFVLEAVLTACAHGRFSSRDLTTSLRDLVDFLPASIAAIVSYFLAEITRGIWKMVPMNGTEWPSPGASLHSIEAEIKEILASAGIQIPSCYPRGVPPMLPLPMAALVSLTITFKLDKSSEYIHAISGQALENCAGGSSWPSMPIIAALWTQKVRRWHDFIILSCLRSPFGRDKDAVAQLIQSCFSSFLRSSCSGSDFTANRGVGALMGDAITGQGLQLPMAPGFIYLRTCRTFHDTYFVSEVILKQVIEWADKLANGFSSSGPPQLKSGRTPLSSAACMAHQVAMLGGGLLCVAGGPLLVQVLYEETLPTLLLSAREESMKDPGPVSSTLQGYAMANMLFFCGSLLWGAERTSPVMKLSFLSRRPRVVGNHMDFMAGVLDGHILLGCDHGTWKAYVSRFVFLVVKFVPSWLRDIKLDTLKKIASGLRSWNEHDLALALLERGGPQAISTGSIVNPKSYRGLARQRIQLELSDLSMYISTYFGFSGFRSYQREIIQKVLEGRDCLVVMATGSGKSICYQIPPLVTKKTAVVVSPLLSLMQDQVMSLKQHGVKSEYLGSTQTDISVSGQAEKGAFDVLYMTPEKAVSLPSRFWSNLQAAGICLLAVDEAHCISEWGHDFRTEYKQLHMLRDLLVGVPFVALTATATQRVRGDIATSLTLRNPHIVVGSFDRPNLFYGVKSCNRSMAFINELVKDVSKNCTVHEALVAAGIKSSIYHGRMGNKAREESHRSFVRDEVLVMVATIAFGMGIDKPDVRCVIHYGCPKSLESYYQESGRCGRDGLPSVCWLYYQRSDFMKSDFYCAEAKSQTHRKAIMESFMAAQKYCLLATCHRKFLLQYFGEDRTTDCGNCENCTRTKNERDLSKESFLLLSCIKSCGGRWGLNLPIDVLRGSRVKKIVENNFDKLPLHGRGKDYPPNWWKALGGLLLAHGTIISEYRFVNAVLLINGYNYLKETVHDTFRSISVSPNGYKFLSTADKGDGASLFLQLTAEMIELEGHGGSQCKEEGLNPLGPSESEKISEDELKIYQVLLNVRMQLSQDIGTAPYAICGDQTLRNFAKFRPSTIARLANIDGVNQHFISHYGSIFIQNITQLAKELNLPVDDLSAVESIPAAPKPTQNNLPRSLGGAKFCSWELWQKMKFSFQKVAIHLHYRRAVPIKEKTVISYILDAARDGCEMDWSRFCEEVTYEMIQTFLAIEGLGLSDQVFGTVPTDGIQSKTSEAPKTTSNGSEVGADVCDASPLTKRGQTDGSLICGDEPASKLQKIDGQGVNSTAAIGATEDAILELVEGRNGVSLEDVVKHFNGSKRECVVEMLDNLEGNFLVYKKNGCYMIM</sequence>
<dbReference type="GO" id="GO:0006260">
    <property type="term" value="P:DNA replication"/>
    <property type="evidence" value="ECO:0007669"/>
    <property type="project" value="InterPro"/>
</dbReference>
<dbReference type="Gene3D" id="1.10.150.80">
    <property type="entry name" value="HRDC domain"/>
    <property type="match status" value="1"/>
</dbReference>
<dbReference type="PROSITE" id="PS50967">
    <property type="entry name" value="HRDC"/>
    <property type="match status" value="1"/>
</dbReference>
<dbReference type="PROSITE" id="PS51192">
    <property type="entry name" value="HELICASE_ATP_BIND_1"/>
    <property type="match status" value="1"/>
</dbReference>
<organism evidence="13 14">
    <name type="scientific">Oryza rufipogon</name>
    <name type="common">Brownbeard rice</name>
    <name type="synonym">Asian wild rice</name>
    <dbReference type="NCBI Taxonomy" id="4529"/>
    <lineage>
        <taxon>Eukaryota</taxon>
        <taxon>Viridiplantae</taxon>
        <taxon>Streptophyta</taxon>
        <taxon>Embryophyta</taxon>
        <taxon>Tracheophyta</taxon>
        <taxon>Spermatophyta</taxon>
        <taxon>Magnoliopsida</taxon>
        <taxon>Liliopsida</taxon>
        <taxon>Poales</taxon>
        <taxon>Poaceae</taxon>
        <taxon>BOP clade</taxon>
        <taxon>Oryzoideae</taxon>
        <taxon>Oryzeae</taxon>
        <taxon>Oryzinae</taxon>
        <taxon>Oryza</taxon>
    </lineage>
</organism>